<dbReference type="Proteomes" id="UP000636709">
    <property type="component" value="Unassembled WGS sequence"/>
</dbReference>
<dbReference type="PANTHER" id="PTHR36617:SF16">
    <property type="entry name" value="OS04G0516500 PROTEIN"/>
    <property type="match status" value="1"/>
</dbReference>
<dbReference type="AlphaFoldDB" id="A0A835B7F9"/>
<evidence type="ECO:0000313" key="1">
    <source>
        <dbReference type="EMBL" id="KAF8690478.1"/>
    </source>
</evidence>
<sequence length="216" mass="24763">MQYGWNEVRDFGDEMVNMTPIWKDIYTLLPSFRDETKVLLGNGKMTSFWLDLWCGSLPLANTFPALFSHVTRPNASVARVLSTPELLLSLRSRLTGAARRELLELQALVSPAMLDNDVSDARIFRHNQKPPTTKQLWLANPFLEAKQNIRTTVLTCVLWNVWKCRNAKVFRSKDESNLQIAARCHEDLLLWSHRSNTVIDKDKLVGWSSFFLEAVG</sequence>
<gene>
    <name evidence="1" type="ORF">HU200_040833</name>
</gene>
<protein>
    <submittedName>
        <fullName evidence="1">Uncharacterized protein</fullName>
    </submittedName>
</protein>
<dbReference type="EMBL" id="JACEFO010001972">
    <property type="protein sequence ID" value="KAF8690478.1"/>
    <property type="molecule type" value="Genomic_DNA"/>
</dbReference>
<comment type="caution">
    <text evidence="1">The sequence shown here is derived from an EMBL/GenBank/DDBJ whole genome shotgun (WGS) entry which is preliminary data.</text>
</comment>
<reference evidence="1" key="1">
    <citation type="submission" date="2020-07" db="EMBL/GenBank/DDBJ databases">
        <title>Genome sequence and genetic diversity analysis of an under-domesticated orphan crop, white fonio (Digitaria exilis).</title>
        <authorList>
            <person name="Bennetzen J.L."/>
            <person name="Chen S."/>
            <person name="Ma X."/>
            <person name="Wang X."/>
            <person name="Yssel A.E.J."/>
            <person name="Chaluvadi S.R."/>
            <person name="Johnson M."/>
            <person name="Gangashetty P."/>
            <person name="Hamidou F."/>
            <person name="Sanogo M.D."/>
            <person name="Zwaenepoel A."/>
            <person name="Wallace J."/>
            <person name="Van De Peer Y."/>
            <person name="Van Deynze A."/>
        </authorList>
    </citation>
    <scope>NUCLEOTIDE SEQUENCE</scope>
    <source>
        <tissue evidence="1">Leaves</tissue>
    </source>
</reference>
<proteinExistence type="predicted"/>
<dbReference type="OrthoDB" id="667521at2759"/>
<dbReference type="PANTHER" id="PTHR36617">
    <property type="entry name" value="PROTEIN, PUTATIVE-RELATED"/>
    <property type="match status" value="1"/>
</dbReference>
<evidence type="ECO:0000313" key="2">
    <source>
        <dbReference type="Proteomes" id="UP000636709"/>
    </source>
</evidence>
<keyword evidence="2" id="KW-1185">Reference proteome</keyword>
<accession>A0A835B7F9</accession>
<name>A0A835B7F9_9POAL</name>
<organism evidence="1 2">
    <name type="scientific">Digitaria exilis</name>
    <dbReference type="NCBI Taxonomy" id="1010633"/>
    <lineage>
        <taxon>Eukaryota</taxon>
        <taxon>Viridiplantae</taxon>
        <taxon>Streptophyta</taxon>
        <taxon>Embryophyta</taxon>
        <taxon>Tracheophyta</taxon>
        <taxon>Spermatophyta</taxon>
        <taxon>Magnoliopsida</taxon>
        <taxon>Liliopsida</taxon>
        <taxon>Poales</taxon>
        <taxon>Poaceae</taxon>
        <taxon>PACMAD clade</taxon>
        <taxon>Panicoideae</taxon>
        <taxon>Panicodae</taxon>
        <taxon>Paniceae</taxon>
        <taxon>Anthephorinae</taxon>
        <taxon>Digitaria</taxon>
    </lineage>
</organism>